<comment type="caution">
    <text evidence="1">The sequence shown here is derived from an EMBL/GenBank/DDBJ whole genome shotgun (WGS) entry which is preliminary data.</text>
</comment>
<reference evidence="1" key="1">
    <citation type="submission" date="2020-08" db="EMBL/GenBank/DDBJ databases">
        <title>Multicomponent nature underlies the extraordinary mechanical properties of spider dragline silk.</title>
        <authorList>
            <person name="Kono N."/>
            <person name="Nakamura H."/>
            <person name="Mori M."/>
            <person name="Yoshida Y."/>
            <person name="Ohtoshi R."/>
            <person name="Malay A.D."/>
            <person name="Moran D.A.P."/>
            <person name="Tomita M."/>
            <person name="Numata K."/>
            <person name="Arakawa K."/>
        </authorList>
    </citation>
    <scope>NUCLEOTIDE SEQUENCE</scope>
</reference>
<dbReference type="Proteomes" id="UP000887159">
    <property type="component" value="Unassembled WGS sequence"/>
</dbReference>
<dbReference type="AlphaFoldDB" id="A0A8X6VRY1"/>
<sequence>MPPECFSIVGFPVLIYNTISQMERVPKSPVKLRCRMERGDVLPAGFSSDDSLNSMIVLSRDQPIDLYGRSRTPRVQCRC</sequence>
<dbReference type="EMBL" id="BMAU01021355">
    <property type="protein sequence ID" value="GFY20258.1"/>
    <property type="molecule type" value="Genomic_DNA"/>
</dbReference>
<organism evidence="1 2">
    <name type="scientific">Trichonephila clavipes</name>
    <name type="common">Golden silk orbweaver</name>
    <name type="synonym">Nephila clavipes</name>
    <dbReference type="NCBI Taxonomy" id="2585209"/>
    <lineage>
        <taxon>Eukaryota</taxon>
        <taxon>Metazoa</taxon>
        <taxon>Ecdysozoa</taxon>
        <taxon>Arthropoda</taxon>
        <taxon>Chelicerata</taxon>
        <taxon>Arachnida</taxon>
        <taxon>Araneae</taxon>
        <taxon>Araneomorphae</taxon>
        <taxon>Entelegynae</taxon>
        <taxon>Araneoidea</taxon>
        <taxon>Nephilidae</taxon>
        <taxon>Trichonephila</taxon>
    </lineage>
</organism>
<proteinExistence type="predicted"/>
<evidence type="ECO:0000313" key="2">
    <source>
        <dbReference type="Proteomes" id="UP000887159"/>
    </source>
</evidence>
<protein>
    <submittedName>
        <fullName evidence="1">Uncharacterized protein</fullName>
    </submittedName>
</protein>
<accession>A0A8X6VRY1</accession>
<name>A0A8X6VRY1_TRICX</name>
<evidence type="ECO:0000313" key="1">
    <source>
        <dbReference type="EMBL" id="GFY20258.1"/>
    </source>
</evidence>
<keyword evidence="2" id="KW-1185">Reference proteome</keyword>
<gene>
    <name evidence="1" type="ORF">TNCV_208901</name>
</gene>